<gene>
    <name evidence="2" type="ORF">SDRG_00218</name>
</gene>
<organism evidence="2 3">
    <name type="scientific">Saprolegnia diclina (strain VS20)</name>
    <dbReference type="NCBI Taxonomy" id="1156394"/>
    <lineage>
        <taxon>Eukaryota</taxon>
        <taxon>Sar</taxon>
        <taxon>Stramenopiles</taxon>
        <taxon>Oomycota</taxon>
        <taxon>Saprolegniomycetes</taxon>
        <taxon>Saprolegniales</taxon>
        <taxon>Saprolegniaceae</taxon>
        <taxon>Saprolegnia</taxon>
    </lineage>
</organism>
<dbReference type="Proteomes" id="UP000030762">
    <property type="component" value="Unassembled WGS sequence"/>
</dbReference>
<dbReference type="InParanoid" id="T0R7R0"/>
<dbReference type="GeneID" id="19940945"/>
<sequence length="919" mass="102007">MAPLHVATTGHRLSLVTAVMCGLVPLTWRNRVHVFDLKLWLLIQSNDEALDATSYIGITLWSNAAYLSVLETALANDYGWAGFNATGMHAFLANTFNRQLLTSTDASIALHDPAFGDPLQSYNSSATTVAWYPTVARRYLFNASAPLQELVAGLRAMHPCQMPWMFTQYCWLDLDRTWEMASTSQRQARCAALSQLNGARYLETSLRNLQDWTVWRSCWGTSFDIGMGNDLAASVEGRQWLQHVQSNTLSVPEEVEYWASHDISVFLLQWQNFKDTGLSDSMVISTPFGLSYSLPISERRGIVHLDYQTSHRMYWGLASDLWAVSNNATSVGGLSLLRNSPHFAFANATRASLLFENLTLSSPLNAGLALYDTCLGPFGAVDMVYVSCPASLLAFYRYVLHTIATATSTNLEAQKQFLNLPAKTYIGQLPQALLNDTSVRLVGGNLMCGSDLPGTPPSGALLTLFGIDTVCGWGYLDFFTPSRTGLIFALAAFDAVHQLQPTFDFAAFCASDVYAEPNCEAIYHASYSYARTFLSDSTTLKALAVAAETDTRSLSIETTQYINRRGVIELYRINILEPTDRPWTCFGWNYLAEWVVGQREVVSFQGDGGTVTSMSRFTPLSTLLPTEAAIPTRLSYVCQQCVRYVTGAIMVGAGVAAYYAIFVCRGYIEGMNLFALNRLIGHAWIGRTLLIIRGITALWLLNTPPLQLQAFGVGARFQVSAPEWFPTLLASSELTWLVYIANDLFSCVTRQYTRLYAWKSSVAACLVAAAWSFMDPREYTAYVRRSCRYIDMDVALECTSGYVELGHGSRVGVDVGLCLGCVFLAACVERLRYPKLPFVPTPSLLLNTTSVYSSNMTNWIVHGHAYMDRMTAVMGGLVTWRYHGVLHVFDIKSWRTFVVVPEAECPFEFGAVLPLHRTC</sequence>
<keyword evidence="1" id="KW-0812">Transmembrane</keyword>
<dbReference type="RefSeq" id="XP_008603908.1">
    <property type="nucleotide sequence ID" value="XM_008605686.1"/>
</dbReference>
<evidence type="ECO:0000256" key="1">
    <source>
        <dbReference type="SAM" id="Phobius"/>
    </source>
</evidence>
<reference evidence="2 3" key="1">
    <citation type="submission" date="2012-04" db="EMBL/GenBank/DDBJ databases">
        <title>The Genome Sequence of Saprolegnia declina VS20.</title>
        <authorList>
            <consortium name="The Broad Institute Genome Sequencing Platform"/>
            <person name="Russ C."/>
            <person name="Nusbaum C."/>
            <person name="Tyler B."/>
            <person name="van West P."/>
            <person name="Dieguez-Uribeondo J."/>
            <person name="de Bruijn I."/>
            <person name="Tripathy S."/>
            <person name="Jiang R."/>
            <person name="Young S.K."/>
            <person name="Zeng Q."/>
            <person name="Gargeya S."/>
            <person name="Fitzgerald M."/>
            <person name="Haas B."/>
            <person name="Abouelleil A."/>
            <person name="Alvarado L."/>
            <person name="Arachchi H.M."/>
            <person name="Berlin A."/>
            <person name="Chapman S.B."/>
            <person name="Goldberg J."/>
            <person name="Griggs A."/>
            <person name="Gujja S."/>
            <person name="Hansen M."/>
            <person name="Howarth C."/>
            <person name="Imamovic A."/>
            <person name="Larimer J."/>
            <person name="McCowen C."/>
            <person name="Montmayeur A."/>
            <person name="Murphy C."/>
            <person name="Neiman D."/>
            <person name="Pearson M."/>
            <person name="Priest M."/>
            <person name="Roberts A."/>
            <person name="Saif S."/>
            <person name="Shea T."/>
            <person name="Sisk P."/>
            <person name="Sykes S."/>
            <person name="Wortman J."/>
            <person name="Nusbaum C."/>
            <person name="Birren B."/>
        </authorList>
    </citation>
    <scope>NUCLEOTIDE SEQUENCE [LARGE SCALE GENOMIC DNA]</scope>
    <source>
        <strain evidence="2 3">VS20</strain>
    </source>
</reference>
<protein>
    <submittedName>
        <fullName evidence="2">Uncharacterized protein</fullName>
    </submittedName>
</protein>
<proteinExistence type="predicted"/>
<dbReference type="AlphaFoldDB" id="T0R7R0"/>
<dbReference type="VEuPathDB" id="FungiDB:SDRG_00218"/>
<dbReference type="eggNOG" id="ENOG502SD6V">
    <property type="taxonomic scope" value="Eukaryota"/>
</dbReference>
<name>T0R7R0_SAPDV</name>
<keyword evidence="3" id="KW-1185">Reference proteome</keyword>
<evidence type="ECO:0000313" key="3">
    <source>
        <dbReference type="Proteomes" id="UP000030762"/>
    </source>
</evidence>
<feature type="transmembrane region" description="Helical" evidence="1">
    <location>
        <begin position="680"/>
        <end position="701"/>
    </location>
</feature>
<dbReference type="EMBL" id="JH767132">
    <property type="protein sequence ID" value="EQC42485.1"/>
    <property type="molecule type" value="Genomic_DNA"/>
</dbReference>
<evidence type="ECO:0000313" key="2">
    <source>
        <dbReference type="EMBL" id="EQC42485.1"/>
    </source>
</evidence>
<dbReference type="OrthoDB" id="75886at2759"/>
<accession>T0R7R0</accession>
<keyword evidence="1" id="KW-0472">Membrane</keyword>
<dbReference type="OMA" id="CEAIYHA"/>
<keyword evidence="1" id="KW-1133">Transmembrane helix</keyword>
<feature type="transmembrane region" description="Helical" evidence="1">
    <location>
        <begin position="644"/>
        <end position="668"/>
    </location>
</feature>